<gene>
    <name evidence="1" type="ORF">NONO_c70970</name>
</gene>
<sequence length="35" mass="4075">MSELCWSGNLQGCYAHRVYFHTMAQLKIAVYLLQV</sequence>
<dbReference type="PATRIC" id="fig|1415166.3.peg.7285"/>
<reference evidence="1 2" key="1">
    <citation type="journal article" date="2014" name="Appl. Environ. Microbiol.">
        <title>Insights into the Microbial Degradation of Rubber and Gutta-Percha by Analysis of the Complete Genome of Nocardia nova SH22a.</title>
        <authorList>
            <person name="Luo Q."/>
            <person name="Hiessl S."/>
            <person name="Poehlein A."/>
            <person name="Daniel R."/>
            <person name="Steinbuchel A."/>
        </authorList>
    </citation>
    <scope>NUCLEOTIDE SEQUENCE [LARGE SCALE GENOMIC DNA]</scope>
    <source>
        <strain evidence="1">SH22a</strain>
    </source>
</reference>
<dbReference type="AlphaFoldDB" id="W5TSL8"/>
<proteinExistence type="predicted"/>
<name>W5TSL8_9NOCA</name>
<evidence type="ECO:0000313" key="1">
    <source>
        <dbReference type="EMBL" id="AHH21858.1"/>
    </source>
</evidence>
<dbReference type="HOGENOM" id="CLU_3366108_0_0_11"/>
<evidence type="ECO:0000313" key="2">
    <source>
        <dbReference type="Proteomes" id="UP000019150"/>
    </source>
</evidence>
<organism evidence="1 2">
    <name type="scientific">Nocardia nova SH22a</name>
    <dbReference type="NCBI Taxonomy" id="1415166"/>
    <lineage>
        <taxon>Bacteria</taxon>
        <taxon>Bacillati</taxon>
        <taxon>Actinomycetota</taxon>
        <taxon>Actinomycetes</taxon>
        <taxon>Mycobacteriales</taxon>
        <taxon>Nocardiaceae</taxon>
        <taxon>Nocardia</taxon>
    </lineage>
</organism>
<keyword evidence="2" id="KW-1185">Reference proteome</keyword>
<dbReference type="KEGG" id="nno:NONO_c70970"/>
<protein>
    <submittedName>
        <fullName evidence="1">Uncharacterized protein</fullName>
    </submittedName>
</protein>
<accession>W5TSL8</accession>
<dbReference type="Proteomes" id="UP000019150">
    <property type="component" value="Chromosome"/>
</dbReference>
<dbReference type="EMBL" id="CP006850">
    <property type="protein sequence ID" value="AHH21858.1"/>
    <property type="molecule type" value="Genomic_DNA"/>
</dbReference>